<comment type="caution">
    <text evidence="7">The sequence shown here is derived from an EMBL/GenBank/DDBJ whole genome shotgun (WGS) entry which is preliminary data.</text>
</comment>
<evidence type="ECO:0000313" key="7">
    <source>
        <dbReference type="EMBL" id="MCF8716367.1"/>
    </source>
</evidence>
<keyword evidence="2" id="KW-0479">Metal-binding</keyword>
<sequence length="149" mass="16485">MLNKVNEIQLSYKEGFLTSHQTHIKCSKDAADLLYQSFDKHTIAMNETFKVLLLNHANGVKGIYTHSNGGITGTLVDIRIIFAVVLKSLSTSIILCHNHPSSNLKASTLDKELTRKIVKAASYMDVKILDHIILSPAGNYLSFADESLI</sequence>
<evidence type="ECO:0000256" key="3">
    <source>
        <dbReference type="ARBA" id="ARBA00022801"/>
    </source>
</evidence>
<keyword evidence="4" id="KW-0862">Zinc</keyword>
<keyword evidence="5" id="KW-0482">Metalloprotease</keyword>
<gene>
    <name evidence="7" type="ORF">JM658_16170</name>
</gene>
<evidence type="ECO:0000313" key="8">
    <source>
        <dbReference type="Proteomes" id="UP000829517"/>
    </source>
</evidence>
<feature type="domain" description="MPN" evidence="6">
    <location>
        <begin position="24"/>
        <end position="149"/>
    </location>
</feature>
<proteinExistence type="predicted"/>
<evidence type="ECO:0000256" key="5">
    <source>
        <dbReference type="ARBA" id="ARBA00023049"/>
    </source>
</evidence>
<evidence type="ECO:0000256" key="4">
    <source>
        <dbReference type="ARBA" id="ARBA00022833"/>
    </source>
</evidence>
<dbReference type="CDD" id="cd08071">
    <property type="entry name" value="MPN_DUF2466"/>
    <property type="match status" value="1"/>
</dbReference>
<dbReference type="InterPro" id="IPR025657">
    <property type="entry name" value="RadC_JAB"/>
</dbReference>
<dbReference type="Proteomes" id="UP000829517">
    <property type="component" value="Unassembled WGS sequence"/>
</dbReference>
<keyword evidence="3" id="KW-0378">Hydrolase</keyword>
<dbReference type="PROSITE" id="PS50249">
    <property type="entry name" value="MPN"/>
    <property type="match status" value="1"/>
</dbReference>
<dbReference type="PANTHER" id="PTHR30471:SF3">
    <property type="entry name" value="UPF0758 PROTEIN YEES-RELATED"/>
    <property type="match status" value="1"/>
</dbReference>
<name>A0ABS9J7I0_9FLAO</name>
<dbReference type="EMBL" id="JAETXX010000017">
    <property type="protein sequence ID" value="MCF8716367.1"/>
    <property type="molecule type" value="Genomic_DNA"/>
</dbReference>
<organism evidence="7 8">
    <name type="scientific">Joostella atrarenae</name>
    <dbReference type="NCBI Taxonomy" id="679257"/>
    <lineage>
        <taxon>Bacteria</taxon>
        <taxon>Pseudomonadati</taxon>
        <taxon>Bacteroidota</taxon>
        <taxon>Flavobacteriia</taxon>
        <taxon>Flavobacteriales</taxon>
        <taxon>Flavobacteriaceae</taxon>
        <taxon>Joostella</taxon>
    </lineage>
</organism>
<dbReference type="Gene3D" id="3.40.140.10">
    <property type="entry name" value="Cytidine Deaminase, domain 2"/>
    <property type="match status" value="1"/>
</dbReference>
<reference evidence="7 8" key="1">
    <citation type="submission" date="2021-01" db="EMBL/GenBank/DDBJ databases">
        <title>Genome sequencing of Joostella atrarenae M1-2 (= KCTC 23194).</title>
        <authorList>
            <person name="Zakaria M.R."/>
            <person name="Lam M.Q."/>
            <person name="Chong C.S."/>
        </authorList>
    </citation>
    <scope>NUCLEOTIDE SEQUENCE [LARGE SCALE GENOMIC DNA]</scope>
    <source>
        <strain evidence="7 8">M1-2</strain>
    </source>
</reference>
<evidence type="ECO:0000256" key="2">
    <source>
        <dbReference type="ARBA" id="ARBA00022723"/>
    </source>
</evidence>
<evidence type="ECO:0000256" key="1">
    <source>
        <dbReference type="ARBA" id="ARBA00022670"/>
    </source>
</evidence>
<dbReference type="RefSeq" id="WP_236960722.1">
    <property type="nucleotide sequence ID" value="NZ_JAETXX010000017.1"/>
</dbReference>
<dbReference type="PANTHER" id="PTHR30471">
    <property type="entry name" value="DNA REPAIR PROTEIN RADC"/>
    <property type="match status" value="1"/>
</dbReference>
<keyword evidence="1" id="KW-0645">Protease</keyword>
<dbReference type="InterPro" id="IPR037518">
    <property type="entry name" value="MPN"/>
</dbReference>
<evidence type="ECO:0000259" key="6">
    <source>
        <dbReference type="PROSITE" id="PS50249"/>
    </source>
</evidence>
<accession>A0ABS9J7I0</accession>
<dbReference type="Pfam" id="PF04002">
    <property type="entry name" value="RadC"/>
    <property type="match status" value="1"/>
</dbReference>
<dbReference type="InterPro" id="IPR001405">
    <property type="entry name" value="UPF0758"/>
</dbReference>
<protein>
    <submittedName>
        <fullName evidence="7">JAB domain-containing protein</fullName>
    </submittedName>
</protein>
<keyword evidence="8" id="KW-1185">Reference proteome</keyword>